<evidence type="ECO:0008006" key="9">
    <source>
        <dbReference type="Google" id="ProtNLM"/>
    </source>
</evidence>
<evidence type="ECO:0000256" key="3">
    <source>
        <dbReference type="ARBA" id="ARBA00022692"/>
    </source>
</evidence>
<proteinExistence type="inferred from homology"/>
<dbReference type="EMBL" id="BJYK01000005">
    <property type="protein sequence ID" value="GEN80185.1"/>
    <property type="molecule type" value="Genomic_DNA"/>
</dbReference>
<comment type="subcellular location">
    <subcellularLocation>
        <location evidence="1">Membrane</location>
        <topology evidence="1">Multi-pass membrane protein</topology>
    </subcellularLocation>
</comment>
<dbReference type="GO" id="GO:0016020">
    <property type="term" value="C:membrane"/>
    <property type="evidence" value="ECO:0007669"/>
    <property type="project" value="UniProtKB-SubCell"/>
</dbReference>
<comment type="similarity">
    <text evidence="2">Belongs to the TMEM86 family.</text>
</comment>
<dbReference type="AlphaFoldDB" id="A0A511YYA2"/>
<sequence length="241" mass="25059">MRDRLGLTRPAAAAALALAATAAWHLGAQLTGASGAANVTQWFLMPLLALTVWLAAGAARRTRLVRLTVLALALSWLGDTAPDVAPDDLAFLTMLGFFLLAHVTYLAAFWPLRHDGVLRRPALLVPYAIAYVVLVALCAPGADALAAPVVVYGAVLTAVAVLATFDRRAAVGGVLFMLSDSLIAMNAFVGGYDLPAHGFWVMFTYVAAQVLLAIGVLRVASRPVPVPGDGAHAGTGTRPPA</sequence>
<dbReference type="Proteomes" id="UP000321484">
    <property type="component" value="Unassembled WGS sequence"/>
</dbReference>
<evidence type="ECO:0000313" key="7">
    <source>
        <dbReference type="EMBL" id="GEN80185.1"/>
    </source>
</evidence>
<organism evidence="7 8">
    <name type="scientific">Actinotalea fermentans</name>
    <dbReference type="NCBI Taxonomy" id="43671"/>
    <lineage>
        <taxon>Bacteria</taxon>
        <taxon>Bacillati</taxon>
        <taxon>Actinomycetota</taxon>
        <taxon>Actinomycetes</taxon>
        <taxon>Micrococcales</taxon>
        <taxon>Cellulomonadaceae</taxon>
        <taxon>Actinotalea</taxon>
    </lineage>
</organism>
<keyword evidence="3 6" id="KW-0812">Transmembrane</keyword>
<dbReference type="PANTHER" id="PTHR31885">
    <property type="entry name" value="GH04784P"/>
    <property type="match status" value="1"/>
</dbReference>
<protein>
    <recommendedName>
        <fullName evidence="9">Lysoplasmalogenase</fullName>
    </recommendedName>
</protein>
<feature type="transmembrane region" description="Helical" evidence="6">
    <location>
        <begin position="39"/>
        <end position="56"/>
    </location>
</feature>
<evidence type="ECO:0000256" key="6">
    <source>
        <dbReference type="SAM" id="Phobius"/>
    </source>
</evidence>
<evidence type="ECO:0000256" key="2">
    <source>
        <dbReference type="ARBA" id="ARBA00007375"/>
    </source>
</evidence>
<feature type="transmembrane region" description="Helical" evidence="6">
    <location>
        <begin position="145"/>
        <end position="165"/>
    </location>
</feature>
<comment type="caution">
    <text evidence="7">The sequence shown here is derived from an EMBL/GenBank/DDBJ whole genome shotgun (WGS) entry which is preliminary data.</text>
</comment>
<feature type="transmembrane region" description="Helical" evidence="6">
    <location>
        <begin position="122"/>
        <end position="139"/>
    </location>
</feature>
<dbReference type="OrthoDB" id="4227931at2"/>
<evidence type="ECO:0000256" key="5">
    <source>
        <dbReference type="ARBA" id="ARBA00023136"/>
    </source>
</evidence>
<dbReference type="GO" id="GO:0016787">
    <property type="term" value="F:hydrolase activity"/>
    <property type="evidence" value="ECO:0007669"/>
    <property type="project" value="TreeGrafter"/>
</dbReference>
<dbReference type="InterPro" id="IPR012506">
    <property type="entry name" value="TMEM86B-like"/>
</dbReference>
<keyword evidence="5 6" id="KW-0472">Membrane</keyword>
<dbReference type="RefSeq" id="WP_146819548.1">
    <property type="nucleotide sequence ID" value="NZ_BJYK01000005.1"/>
</dbReference>
<evidence type="ECO:0000256" key="4">
    <source>
        <dbReference type="ARBA" id="ARBA00022989"/>
    </source>
</evidence>
<reference evidence="7 8" key="1">
    <citation type="submission" date="2019-07" db="EMBL/GenBank/DDBJ databases">
        <title>Whole genome shotgun sequence of Actinotalea fermentans NBRC 105374.</title>
        <authorList>
            <person name="Hosoyama A."/>
            <person name="Uohara A."/>
            <person name="Ohji S."/>
            <person name="Ichikawa N."/>
        </authorList>
    </citation>
    <scope>NUCLEOTIDE SEQUENCE [LARGE SCALE GENOMIC DNA]</scope>
    <source>
        <strain evidence="7 8">NBRC 105374</strain>
    </source>
</reference>
<feature type="transmembrane region" description="Helical" evidence="6">
    <location>
        <begin position="63"/>
        <end position="78"/>
    </location>
</feature>
<evidence type="ECO:0000256" key="1">
    <source>
        <dbReference type="ARBA" id="ARBA00004141"/>
    </source>
</evidence>
<gene>
    <name evidence="7" type="ORF">AFE02nite_19190</name>
</gene>
<accession>A0A511YYA2</accession>
<dbReference type="PANTHER" id="PTHR31885:SF6">
    <property type="entry name" value="GH04784P"/>
    <property type="match status" value="1"/>
</dbReference>
<name>A0A511YYA2_9CELL</name>
<keyword evidence="8" id="KW-1185">Reference proteome</keyword>
<feature type="transmembrane region" description="Helical" evidence="6">
    <location>
        <begin position="198"/>
        <end position="217"/>
    </location>
</feature>
<feature type="transmembrane region" description="Helical" evidence="6">
    <location>
        <begin position="90"/>
        <end position="110"/>
    </location>
</feature>
<dbReference type="Pfam" id="PF07947">
    <property type="entry name" value="YhhN"/>
    <property type="match status" value="1"/>
</dbReference>
<feature type="transmembrane region" description="Helical" evidence="6">
    <location>
        <begin position="172"/>
        <end position="192"/>
    </location>
</feature>
<keyword evidence="4 6" id="KW-1133">Transmembrane helix</keyword>
<evidence type="ECO:0000313" key="8">
    <source>
        <dbReference type="Proteomes" id="UP000321484"/>
    </source>
</evidence>